<dbReference type="PATRIC" id="fig|1262449.3.peg.2163"/>
<dbReference type="NCBIfam" id="TIGR03150">
    <property type="entry name" value="fabF"/>
    <property type="match status" value="1"/>
</dbReference>
<gene>
    <name evidence="18" type="primary">fabF</name>
    <name evidence="18" type="ORF">CLPA_c39590</name>
    <name evidence="19" type="ORF">CP6013_03246</name>
</gene>
<evidence type="ECO:0000313" key="19">
    <source>
        <dbReference type="EMBL" id="KRU13990.1"/>
    </source>
</evidence>
<dbReference type="InterPro" id="IPR014030">
    <property type="entry name" value="Ketoacyl_synth_N"/>
</dbReference>
<keyword evidence="6 14" id="KW-0808">Transferase</keyword>
<dbReference type="CDD" id="cd00834">
    <property type="entry name" value="KAS_I_II"/>
    <property type="match status" value="1"/>
</dbReference>
<evidence type="ECO:0000256" key="8">
    <source>
        <dbReference type="ARBA" id="ARBA00023098"/>
    </source>
</evidence>
<evidence type="ECO:0000256" key="5">
    <source>
        <dbReference type="ARBA" id="ARBA00022516"/>
    </source>
</evidence>
<dbReference type="eggNOG" id="COG0304">
    <property type="taxonomic scope" value="Bacteria"/>
</dbReference>
<comment type="function">
    <text evidence="11 14">Involved in the type II fatty acid elongation cycle. Catalyzes the elongation of a wide range of acyl-ACP by the addition of two carbons from malonyl-ACP to an acyl acceptor. Can efficiently catalyze the conversion of palmitoleoyl-ACP (cis-hexadec-9-enoyl-ACP) to cis-vaccenoyl-ACP (cis-octadec-11-enoyl-ACP), an essential step in the thermal regulation of fatty acid composition.</text>
</comment>
<evidence type="ECO:0000313" key="21">
    <source>
        <dbReference type="Proteomes" id="UP000030905"/>
    </source>
</evidence>
<evidence type="ECO:0000256" key="11">
    <source>
        <dbReference type="ARBA" id="ARBA00024006"/>
    </source>
</evidence>
<dbReference type="InterPro" id="IPR017568">
    <property type="entry name" value="3-oxoacyl-ACP_synth-2"/>
</dbReference>
<name>A0A0H3J9H5_CLOPA</name>
<dbReference type="GO" id="GO:0005829">
    <property type="term" value="C:cytosol"/>
    <property type="evidence" value="ECO:0007669"/>
    <property type="project" value="TreeGrafter"/>
</dbReference>
<dbReference type="InterPro" id="IPR018201">
    <property type="entry name" value="Ketoacyl_synth_AS"/>
</dbReference>
<dbReference type="Gene3D" id="3.40.47.10">
    <property type="match status" value="1"/>
</dbReference>
<dbReference type="GO" id="GO:0004315">
    <property type="term" value="F:3-oxoacyl-[acyl-carrier-protein] synthase activity"/>
    <property type="evidence" value="ECO:0007669"/>
    <property type="project" value="UniProtKB-UniRule"/>
</dbReference>
<dbReference type="NCBIfam" id="NF005589">
    <property type="entry name" value="PRK07314.1"/>
    <property type="match status" value="1"/>
</dbReference>
<evidence type="ECO:0000256" key="16">
    <source>
        <dbReference type="RuleBase" id="RU003694"/>
    </source>
</evidence>
<evidence type="ECO:0000256" key="13">
    <source>
        <dbReference type="ARBA" id="ARBA00047659"/>
    </source>
</evidence>
<comment type="pathway">
    <text evidence="1 14">Lipid metabolism; fatty acid biosynthesis.</text>
</comment>
<evidence type="ECO:0000256" key="2">
    <source>
        <dbReference type="ARBA" id="ARBA00008467"/>
    </source>
</evidence>
<dbReference type="GeneID" id="93076038"/>
<dbReference type="GO" id="GO:0006633">
    <property type="term" value="P:fatty acid biosynthetic process"/>
    <property type="evidence" value="ECO:0007669"/>
    <property type="project" value="UniProtKB-UniRule"/>
</dbReference>
<keyword evidence="10 14" id="KW-0012">Acyltransferase</keyword>
<reference evidence="19" key="2">
    <citation type="submission" date="2015-10" db="EMBL/GenBank/DDBJ databases">
        <title>Improved Draft Genome Sequence of Clostridium pasteurianum Strain ATCC 6013 (DSM 525) Using a Hybrid Next-Generation Sequencing Approach.</title>
        <authorList>
            <person name="Pyne M.E."/>
            <person name="Utturkar S.M."/>
            <person name="Brown S.D."/>
            <person name="Moo-Young M."/>
            <person name="Chung D.A."/>
            <person name="Chou P.C."/>
        </authorList>
    </citation>
    <scope>NUCLEOTIDE SEQUENCE</scope>
    <source>
        <strain evidence="19">ATCC 6013</strain>
    </source>
</reference>
<reference evidence="19 20" key="3">
    <citation type="journal article" name="Genome Announc.">
        <title>Improved Draft Genome Sequence of Clostridium pasteurianum Strain ATCC 6013 (DSM 525) Using a Hybrid Next-Generation Sequencing Approach.</title>
        <authorList>
            <person name="Pyne M.E."/>
            <person name="Utturkar S."/>
            <person name="Brown S.D."/>
            <person name="Moo-Young M."/>
            <person name="Chung D.A."/>
            <person name="Chou C.P."/>
        </authorList>
    </citation>
    <scope>NUCLEOTIDE SEQUENCE [LARGE SCALE GENOMIC DNA]</scope>
    <source>
        <strain evidence="19 20">ATCC 6013</strain>
    </source>
</reference>
<keyword evidence="9 14" id="KW-0275">Fatty acid biosynthesis</keyword>
<evidence type="ECO:0000256" key="4">
    <source>
        <dbReference type="ARBA" id="ARBA00014657"/>
    </source>
</evidence>
<evidence type="ECO:0000256" key="1">
    <source>
        <dbReference type="ARBA" id="ARBA00005194"/>
    </source>
</evidence>
<dbReference type="KEGG" id="cpae:CPAST_c39590"/>
<protein>
    <recommendedName>
        <fullName evidence="4 14">3-oxoacyl-[acyl-carrier-protein] synthase 2</fullName>
        <ecNumber evidence="3 14">2.3.1.179</ecNumber>
    </recommendedName>
</protein>
<evidence type="ECO:0000256" key="9">
    <source>
        <dbReference type="ARBA" id="ARBA00023160"/>
    </source>
</evidence>
<organism evidence="18 21">
    <name type="scientific">Clostridium pasteurianum DSM 525 = ATCC 6013</name>
    <dbReference type="NCBI Taxonomy" id="1262449"/>
    <lineage>
        <taxon>Bacteria</taxon>
        <taxon>Bacillati</taxon>
        <taxon>Bacillota</taxon>
        <taxon>Clostridia</taxon>
        <taxon>Eubacteriales</taxon>
        <taxon>Clostridiaceae</taxon>
        <taxon>Clostridium</taxon>
    </lineage>
</organism>
<reference evidence="18 21" key="1">
    <citation type="journal article" date="2015" name="Genome Announc.">
        <title>Complete Genome Sequence of the Nitrogen-Fixing and Solvent-Producing Clostridium pasteurianum DSM 525.</title>
        <authorList>
            <person name="Poehlein A."/>
            <person name="Grosse-Honebrink A."/>
            <person name="Zhang Y."/>
            <person name="Minton N.P."/>
            <person name="Daniel R."/>
        </authorList>
    </citation>
    <scope>NUCLEOTIDE SEQUENCE [LARGE SCALE GENOMIC DNA]</scope>
    <source>
        <strain evidence="18">DSM 525</strain>
        <strain evidence="21">DSM 525 / ATCC 6013</strain>
    </source>
</reference>
<proteinExistence type="inferred from homology"/>
<dbReference type="PROSITE" id="PS00606">
    <property type="entry name" value="KS3_1"/>
    <property type="match status" value="1"/>
</dbReference>
<evidence type="ECO:0000256" key="15">
    <source>
        <dbReference type="PIRSR" id="PIRSR000447-1"/>
    </source>
</evidence>
<evidence type="ECO:0000256" key="3">
    <source>
        <dbReference type="ARBA" id="ARBA00012356"/>
    </source>
</evidence>
<dbReference type="UniPathway" id="UPA00094"/>
<dbReference type="NCBIfam" id="NF004970">
    <property type="entry name" value="PRK06333.1"/>
    <property type="match status" value="1"/>
</dbReference>
<dbReference type="AlphaFoldDB" id="A0A0H3J9H5"/>
<dbReference type="PANTHER" id="PTHR11712">
    <property type="entry name" value="POLYKETIDE SYNTHASE-RELATED"/>
    <property type="match status" value="1"/>
</dbReference>
<dbReference type="Pfam" id="PF00109">
    <property type="entry name" value="ketoacyl-synt"/>
    <property type="match status" value="1"/>
</dbReference>
<dbReference type="PANTHER" id="PTHR11712:SF336">
    <property type="entry name" value="3-OXOACYL-[ACYL-CARRIER-PROTEIN] SYNTHASE, MITOCHONDRIAL"/>
    <property type="match status" value="1"/>
</dbReference>
<dbReference type="EMBL" id="CP009268">
    <property type="protein sequence ID" value="AJA53985.1"/>
    <property type="molecule type" value="Genomic_DNA"/>
</dbReference>
<dbReference type="EC" id="2.3.1.179" evidence="3 14"/>
<dbReference type="PIRSF" id="PIRSF000447">
    <property type="entry name" value="KAS_II"/>
    <property type="match status" value="1"/>
</dbReference>
<dbReference type="RefSeq" id="WP_003445079.1">
    <property type="nucleotide sequence ID" value="NZ_ANZB01000006.1"/>
</dbReference>
<dbReference type="SMART" id="SM00825">
    <property type="entry name" value="PKS_KS"/>
    <property type="match status" value="1"/>
</dbReference>
<dbReference type="KEGG" id="cpat:CLPA_c39590"/>
<evidence type="ECO:0000313" key="18">
    <source>
        <dbReference type="EMBL" id="AJA53985.1"/>
    </source>
</evidence>
<dbReference type="SUPFAM" id="SSF53901">
    <property type="entry name" value="Thiolase-like"/>
    <property type="match status" value="2"/>
</dbReference>
<comment type="catalytic activity">
    <reaction evidence="13 14">
        <text>a fatty acyl-[ACP] + malonyl-[ACP] + H(+) = a 3-oxoacyl-[ACP] + holo-[ACP] + CO2</text>
        <dbReference type="Rhea" id="RHEA:22836"/>
        <dbReference type="Rhea" id="RHEA-COMP:9623"/>
        <dbReference type="Rhea" id="RHEA-COMP:9685"/>
        <dbReference type="Rhea" id="RHEA-COMP:9916"/>
        <dbReference type="Rhea" id="RHEA-COMP:14125"/>
        <dbReference type="ChEBI" id="CHEBI:15378"/>
        <dbReference type="ChEBI" id="CHEBI:16526"/>
        <dbReference type="ChEBI" id="CHEBI:64479"/>
        <dbReference type="ChEBI" id="CHEBI:78449"/>
        <dbReference type="ChEBI" id="CHEBI:78776"/>
        <dbReference type="ChEBI" id="CHEBI:138651"/>
    </reaction>
</comment>
<comment type="catalytic activity">
    <reaction evidence="12 14">
        <text>(9Z)-hexadecenoyl-[ACP] + malonyl-[ACP] + H(+) = 3-oxo-(11Z)-octadecenoyl-[ACP] + holo-[ACP] + CO2</text>
        <dbReference type="Rhea" id="RHEA:55040"/>
        <dbReference type="Rhea" id="RHEA-COMP:9623"/>
        <dbReference type="Rhea" id="RHEA-COMP:9685"/>
        <dbReference type="Rhea" id="RHEA-COMP:10800"/>
        <dbReference type="Rhea" id="RHEA-COMP:14074"/>
        <dbReference type="ChEBI" id="CHEBI:15378"/>
        <dbReference type="ChEBI" id="CHEBI:16526"/>
        <dbReference type="ChEBI" id="CHEBI:64479"/>
        <dbReference type="ChEBI" id="CHEBI:78449"/>
        <dbReference type="ChEBI" id="CHEBI:83989"/>
        <dbReference type="ChEBI" id="CHEBI:138538"/>
        <dbReference type="EC" id="2.3.1.179"/>
    </reaction>
</comment>
<dbReference type="EMBL" id="JPGY02000001">
    <property type="protein sequence ID" value="KRU13990.1"/>
    <property type="molecule type" value="Genomic_DNA"/>
</dbReference>
<evidence type="ECO:0000259" key="17">
    <source>
        <dbReference type="PROSITE" id="PS52004"/>
    </source>
</evidence>
<dbReference type="InterPro" id="IPR016039">
    <property type="entry name" value="Thiolase-like"/>
</dbReference>
<dbReference type="Pfam" id="PF02801">
    <property type="entry name" value="Ketoacyl-synt_C"/>
    <property type="match status" value="1"/>
</dbReference>
<dbReference type="Proteomes" id="UP000028042">
    <property type="component" value="Unassembled WGS sequence"/>
</dbReference>
<feature type="active site" description="For beta-ketoacyl synthase activity" evidence="15">
    <location>
        <position position="163"/>
    </location>
</feature>
<comment type="similarity">
    <text evidence="2 14 16">Belongs to the thiolase-like superfamily. Beta-ketoacyl-ACP synthases family.</text>
</comment>
<evidence type="ECO:0000313" key="20">
    <source>
        <dbReference type="Proteomes" id="UP000028042"/>
    </source>
</evidence>
<dbReference type="PROSITE" id="PS52004">
    <property type="entry name" value="KS3_2"/>
    <property type="match status" value="1"/>
</dbReference>
<evidence type="ECO:0000256" key="14">
    <source>
        <dbReference type="PIRNR" id="PIRNR000447"/>
    </source>
</evidence>
<dbReference type="InterPro" id="IPR014031">
    <property type="entry name" value="Ketoacyl_synth_C"/>
</dbReference>
<dbReference type="InterPro" id="IPR020841">
    <property type="entry name" value="PKS_Beta-ketoAc_synthase_dom"/>
</dbReference>
<evidence type="ECO:0000256" key="6">
    <source>
        <dbReference type="ARBA" id="ARBA00022679"/>
    </source>
</evidence>
<accession>A0A0H3J9H5</accession>
<keyword evidence="21" id="KW-1185">Reference proteome</keyword>
<dbReference type="Proteomes" id="UP000030905">
    <property type="component" value="Chromosome"/>
</dbReference>
<sequence length="413" mass="43971">MSRRVVITGMGAITPVGNDVETFWNSIKNGKCGIDEITLFDNTDFKAKLAAEVKDFNPEDYIEKKEARRMDRFCHFVMAASKEAVKDSGLNFEEIDKERVGVILGSGIGGIGTIEEQVKKLNEKGPGRVSPMLIPMIISNMASGYVAIEYGLKGICTTIVTACASANNAIGESFHKIRNSEVDIVISGGTEAAITPISIAGFASMTALSKSTDPERASIPFDAERNGFIMGEGSGVLVLEELEHAKKRNAKIYAEVVGYGSTCDAYHITSPSPGGVEGARAMDIAIKEAGIEAKEVSYINAHGTSTPPNDKTETAAIKKVFGDYAYKIPVSSTKSMTGHLLGAAGAVEAIVSVKALQDGCVPPTIGLKVKDPECDLDYVTDLGRKADLNYALSNALGFGGHNATILFKKWTGR</sequence>
<evidence type="ECO:0000256" key="10">
    <source>
        <dbReference type="ARBA" id="ARBA00023315"/>
    </source>
</evidence>
<evidence type="ECO:0000256" key="7">
    <source>
        <dbReference type="ARBA" id="ARBA00022832"/>
    </source>
</evidence>
<dbReference type="FunFam" id="3.40.47.10:FF:000009">
    <property type="entry name" value="3-oxoacyl-[acyl-carrier-protein] synthase 2"/>
    <property type="match status" value="1"/>
</dbReference>
<evidence type="ECO:0000256" key="12">
    <source>
        <dbReference type="ARBA" id="ARBA00047318"/>
    </source>
</evidence>
<dbReference type="InterPro" id="IPR000794">
    <property type="entry name" value="Beta-ketoacyl_synthase"/>
</dbReference>
<keyword evidence="5 14" id="KW-0444">Lipid biosynthesis</keyword>
<keyword evidence="7" id="KW-0276">Fatty acid metabolism</keyword>
<keyword evidence="8" id="KW-0443">Lipid metabolism</keyword>
<feature type="domain" description="Ketosynthase family 3 (KS3)" evidence="17">
    <location>
        <begin position="2"/>
        <end position="409"/>
    </location>
</feature>